<proteinExistence type="predicted"/>
<dbReference type="AlphaFoldDB" id="A0A3E2N408"/>
<sequence>MKDNDFNENSKQKFVIKTKQGEAEITWPRNEQPGFCPNCHKCIPFNSIVIKKENGDYTEDYSDMDTVKEKEPGLSIGQIGKRAGKIGECPYCHQAVPVREVILKMTGGQER</sequence>
<protein>
    <submittedName>
        <fullName evidence="1">Uncharacterized protein</fullName>
    </submittedName>
</protein>
<name>A0A3E2N408_9FIRM</name>
<reference evidence="1 2" key="1">
    <citation type="submission" date="2018-07" db="EMBL/GenBank/DDBJ databases">
        <title>New species, Clostridium PI-S10-A1B.</title>
        <authorList>
            <person name="Krishna G."/>
            <person name="Summeta K."/>
            <person name="Shikha S."/>
            <person name="Prabhu P.B."/>
            <person name="Suresh K."/>
        </authorList>
    </citation>
    <scope>NUCLEOTIDE SEQUENCE [LARGE SCALE GENOMIC DNA]</scope>
    <source>
        <strain evidence="1 2">PI-S10-A1B</strain>
    </source>
</reference>
<gene>
    <name evidence="1" type="ORF">DS742_27605</name>
</gene>
<dbReference type="RefSeq" id="WP_117420118.1">
    <property type="nucleotide sequence ID" value="NZ_QOHO01000123.1"/>
</dbReference>
<evidence type="ECO:0000313" key="1">
    <source>
        <dbReference type="EMBL" id="RFZ75705.1"/>
    </source>
</evidence>
<accession>A0A3E2N408</accession>
<comment type="caution">
    <text evidence="1">The sequence shown here is derived from an EMBL/GenBank/DDBJ whole genome shotgun (WGS) entry which is preliminary data.</text>
</comment>
<evidence type="ECO:0000313" key="2">
    <source>
        <dbReference type="Proteomes" id="UP000260680"/>
    </source>
</evidence>
<dbReference type="EMBL" id="QOHO01000123">
    <property type="protein sequence ID" value="RFZ75705.1"/>
    <property type="molecule type" value="Genomic_DNA"/>
</dbReference>
<organism evidence="1 2">
    <name type="scientific">Lacrimispora amygdalina</name>
    <dbReference type="NCBI Taxonomy" id="253257"/>
    <lineage>
        <taxon>Bacteria</taxon>
        <taxon>Bacillati</taxon>
        <taxon>Bacillota</taxon>
        <taxon>Clostridia</taxon>
        <taxon>Lachnospirales</taxon>
        <taxon>Lachnospiraceae</taxon>
        <taxon>Lacrimispora</taxon>
    </lineage>
</organism>
<dbReference type="OrthoDB" id="2082719at2"/>
<dbReference type="Proteomes" id="UP000260680">
    <property type="component" value="Unassembled WGS sequence"/>
</dbReference>